<dbReference type="Gene3D" id="1.10.287.950">
    <property type="entry name" value="Methyl-accepting chemotaxis protein"/>
    <property type="match status" value="1"/>
</dbReference>
<name>A0A7X5F5L6_9HYPH</name>
<feature type="transmembrane region" description="Helical" evidence="6">
    <location>
        <begin position="201"/>
        <end position="220"/>
    </location>
</feature>
<evidence type="ECO:0000313" key="10">
    <source>
        <dbReference type="EMBL" id="NBN79240.1"/>
    </source>
</evidence>
<dbReference type="Pfam" id="PF00015">
    <property type="entry name" value="MCPsignal"/>
    <property type="match status" value="1"/>
</dbReference>
<organism evidence="10 11">
    <name type="scientific">Pannonibacter tanglangensis</name>
    <dbReference type="NCBI Taxonomy" id="2750084"/>
    <lineage>
        <taxon>Bacteria</taxon>
        <taxon>Pseudomonadati</taxon>
        <taxon>Pseudomonadota</taxon>
        <taxon>Alphaproteobacteria</taxon>
        <taxon>Hyphomicrobiales</taxon>
        <taxon>Stappiaceae</taxon>
        <taxon>Pannonibacter</taxon>
    </lineage>
</organism>
<dbReference type="GO" id="GO:0007165">
    <property type="term" value="P:signal transduction"/>
    <property type="evidence" value="ECO:0007669"/>
    <property type="project" value="UniProtKB-KW"/>
</dbReference>
<comment type="subcellular location">
    <subcellularLocation>
        <location evidence="1">Cell inner membrane</location>
        <topology evidence="1">Multi-pass membrane protein</topology>
    </subcellularLocation>
</comment>
<dbReference type="SUPFAM" id="SSF158472">
    <property type="entry name" value="HAMP domain-like"/>
    <property type="match status" value="1"/>
</dbReference>
<dbReference type="InterPro" id="IPR004089">
    <property type="entry name" value="MCPsignal_dom"/>
</dbReference>
<dbReference type="SMART" id="SM00283">
    <property type="entry name" value="MA"/>
    <property type="match status" value="1"/>
</dbReference>
<dbReference type="InterPro" id="IPR000727">
    <property type="entry name" value="T_SNARE_dom"/>
</dbReference>
<dbReference type="Pfam" id="PF17201">
    <property type="entry name" value="Cache_3-Cache_2"/>
    <property type="match status" value="1"/>
</dbReference>
<dbReference type="PROSITE" id="PS50111">
    <property type="entry name" value="CHEMOTAXIS_TRANSDUC_2"/>
    <property type="match status" value="1"/>
</dbReference>
<evidence type="ECO:0000256" key="2">
    <source>
        <dbReference type="ARBA" id="ARBA00022519"/>
    </source>
</evidence>
<dbReference type="PANTHER" id="PTHR32089">
    <property type="entry name" value="METHYL-ACCEPTING CHEMOTAXIS PROTEIN MCPB"/>
    <property type="match status" value="1"/>
</dbReference>
<dbReference type="GO" id="GO:0006935">
    <property type="term" value="P:chemotaxis"/>
    <property type="evidence" value="ECO:0007669"/>
    <property type="project" value="InterPro"/>
</dbReference>
<feature type="transmembrane region" description="Helical" evidence="6">
    <location>
        <begin position="12"/>
        <end position="37"/>
    </location>
</feature>
<dbReference type="PANTHER" id="PTHR32089:SF112">
    <property type="entry name" value="LYSOZYME-LIKE PROTEIN-RELATED"/>
    <property type="match status" value="1"/>
</dbReference>
<dbReference type="PRINTS" id="PR00260">
    <property type="entry name" value="CHEMTRNSDUCR"/>
</dbReference>
<keyword evidence="2" id="KW-1003">Cell membrane</keyword>
<feature type="domain" description="HAMP" evidence="9">
    <location>
        <begin position="222"/>
        <end position="275"/>
    </location>
</feature>
<dbReference type="InterPro" id="IPR003660">
    <property type="entry name" value="HAMP_dom"/>
</dbReference>
<comment type="similarity">
    <text evidence="4">Belongs to the methyl-accepting chemotaxis (MCP) protein family.</text>
</comment>
<dbReference type="SUPFAM" id="SSF103190">
    <property type="entry name" value="Sensory domain-like"/>
    <property type="match status" value="1"/>
</dbReference>
<dbReference type="InterPro" id="IPR033462">
    <property type="entry name" value="Cache_3-Cache_2"/>
</dbReference>
<evidence type="ECO:0000256" key="1">
    <source>
        <dbReference type="ARBA" id="ARBA00004429"/>
    </source>
</evidence>
<dbReference type="EMBL" id="JAABLQ010000001">
    <property type="protein sequence ID" value="NBN79240.1"/>
    <property type="molecule type" value="Genomic_DNA"/>
</dbReference>
<evidence type="ECO:0000259" key="7">
    <source>
        <dbReference type="PROSITE" id="PS50111"/>
    </source>
</evidence>
<dbReference type="GO" id="GO:0004888">
    <property type="term" value="F:transmembrane signaling receptor activity"/>
    <property type="evidence" value="ECO:0007669"/>
    <property type="project" value="InterPro"/>
</dbReference>
<dbReference type="RefSeq" id="WP_161708882.1">
    <property type="nucleotide sequence ID" value="NZ_JAABLQ010000001.1"/>
</dbReference>
<keyword evidence="6" id="KW-1133">Transmembrane helix</keyword>
<dbReference type="GO" id="GO:0005886">
    <property type="term" value="C:plasma membrane"/>
    <property type="evidence" value="ECO:0007669"/>
    <property type="project" value="UniProtKB-SubCell"/>
</dbReference>
<feature type="domain" description="Methyl-accepting transducer" evidence="7">
    <location>
        <begin position="315"/>
        <end position="551"/>
    </location>
</feature>
<dbReference type="Proteomes" id="UP000586722">
    <property type="component" value="Unassembled WGS sequence"/>
</dbReference>
<reference evidence="11" key="1">
    <citation type="submission" date="2020-01" db="EMBL/GenBank/DDBJ databases">
        <authorList>
            <person name="Fang Y."/>
            <person name="Sun R."/>
            <person name="Nie L."/>
            <person name="He J."/>
            <person name="Hao L."/>
            <person name="Wang L."/>
            <person name="Su S."/>
            <person name="Lv E."/>
            <person name="Zhang Z."/>
            <person name="Xie R."/>
            <person name="Liu H."/>
        </authorList>
    </citation>
    <scope>NUCLEOTIDE SEQUENCE [LARGE SCALE GENOMIC DNA]</scope>
    <source>
        <strain evidence="11">XCT-53</strain>
    </source>
</reference>
<accession>A0A7X5F5L6</accession>
<evidence type="ECO:0000256" key="4">
    <source>
        <dbReference type="ARBA" id="ARBA00029447"/>
    </source>
</evidence>
<gene>
    <name evidence="10" type="ORF">GWI72_13255</name>
</gene>
<evidence type="ECO:0000256" key="6">
    <source>
        <dbReference type="SAM" id="Phobius"/>
    </source>
</evidence>
<comment type="caution">
    <text evidence="10">The sequence shown here is derived from an EMBL/GenBank/DDBJ whole genome shotgun (WGS) entry which is preliminary data.</text>
</comment>
<dbReference type="AlphaFoldDB" id="A0A7X5F5L6"/>
<evidence type="ECO:0000256" key="3">
    <source>
        <dbReference type="ARBA" id="ARBA00023224"/>
    </source>
</evidence>
<protein>
    <submittedName>
        <fullName evidence="10">Methyl-accepting chemotaxis protein</fullName>
    </submittedName>
</protein>
<keyword evidence="6" id="KW-0472">Membrane</keyword>
<keyword evidence="6" id="KW-0812">Transmembrane</keyword>
<dbReference type="Gene3D" id="6.10.340.10">
    <property type="match status" value="1"/>
</dbReference>
<proteinExistence type="inferred from homology"/>
<dbReference type="PROSITE" id="PS50192">
    <property type="entry name" value="T_SNARE"/>
    <property type="match status" value="1"/>
</dbReference>
<dbReference type="InterPro" id="IPR029151">
    <property type="entry name" value="Sensor-like_sf"/>
</dbReference>
<evidence type="ECO:0000313" key="11">
    <source>
        <dbReference type="Proteomes" id="UP000586722"/>
    </source>
</evidence>
<keyword evidence="11" id="KW-1185">Reference proteome</keyword>
<sequence>MKSLFSRLSIASVMSATSATLVILSLLVVGVIVHFFMTEKALRMAVHEQNTSLRVAATILERDVPGLKVRWGRDGSVERIEAESLPAFDNHTMIDTVGRMTGDTATLFAWDPAQQDYVRKTTNIVKPDGTRAVGTPLGKTGAVYPVVVRGQTFQGEAVILGKPYFAIYQPIVSASNQPIGLLYAGVERGSIMAGVNETMSGLAMATVPVILVVIGVTALLTRRLLRPVTELARTTEQIADDMLEVTIPYVERNDQVGVMAKAVATLKIKSMERRDLATAQEAAEAERTDRQNRTMALIGEFRASIRTQLASVAETAGSLTTTAQALTEIARGSAGHATETQQATSEASGNVQTVASAAEELAASIGEIRRQVSQTATVVEKATQGTRITNEKVEGLAASAAKIGEVVTLIQAIAEQTNLLALNATIEAARAGEAGKGFAVVAAEVKELANQTSKATEEISAQISAIQSATEDSVSAIAAITRTMEEVNSYTNAIASAVEQQGAATTEISRNVQQAARGTTAVSGSVQQLGKAVDDTARSAEQVLTASDTLSRRTSDLRQEIDGFLQDVAAA</sequence>
<feature type="domain" description="T-SNARE coiled-coil homology" evidence="8">
    <location>
        <begin position="467"/>
        <end position="529"/>
    </location>
</feature>
<keyword evidence="3 5" id="KW-0807">Transducer</keyword>
<dbReference type="SUPFAM" id="SSF58104">
    <property type="entry name" value="Methyl-accepting chemotaxis protein (MCP) signaling domain"/>
    <property type="match status" value="1"/>
</dbReference>
<dbReference type="PROSITE" id="PS50885">
    <property type="entry name" value="HAMP"/>
    <property type="match status" value="1"/>
</dbReference>
<dbReference type="InterPro" id="IPR004090">
    <property type="entry name" value="Chemotax_Me-accpt_rcpt"/>
</dbReference>
<evidence type="ECO:0000259" key="8">
    <source>
        <dbReference type="PROSITE" id="PS50192"/>
    </source>
</evidence>
<evidence type="ECO:0000256" key="5">
    <source>
        <dbReference type="PROSITE-ProRule" id="PRU00284"/>
    </source>
</evidence>
<keyword evidence="2" id="KW-0997">Cell inner membrane</keyword>
<evidence type="ECO:0000259" key="9">
    <source>
        <dbReference type="PROSITE" id="PS50885"/>
    </source>
</evidence>